<comment type="caution">
    <text evidence="1">The sequence shown here is derived from an EMBL/GenBank/DDBJ whole genome shotgun (WGS) entry which is preliminary data.</text>
</comment>
<evidence type="ECO:0000313" key="1">
    <source>
        <dbReference type="EMBL" id="KAF9938025.1"/>
    </source>
</evidence>
<dbReference type="AlphaFoldDB" id="A0A9P6IMC1"/>
<evidence type="ECO:0000313" key="2">
    <source>
        <dbReference type="Proteomes" id="UP000749646"/>
    </source>
</evidence>
<proteinExistence type="predicted"/>
<keyword evidence="2" id="KW-1185">Reference proteome</keyword>
<dbReference type="Proteomes" id="UP000749646">
    <property type="component" value="Unassembled WGS sequence"/>
</dbReference>
<sequence length="233" mass="25661">MLGTSSSTTGDLSPENALKLATSHLEIARKTTDPDLALLFYKEAEMVLARMKRSTVGRLPRTDCNQDQSVHDGIANVVSELDKMSTSSYSQDGSQARCRKVKSLGKTPLSGCAPAENVTAMDPTFLRSQDQHGVITTLAPHIFGKNKQLSVTGFRLPEPDERLQDSAQLAHCLKLLKVWSSSPDDIQEPTTRDWLHSIEKDEDEKERLKVLAMDAIKVFTPIELNDANAVAEV</sequence>
<gene>
    <name evidence="1" type="ORF">BGZ65_000615</name>
</gene>
<protein>
    <submittedName>
        <fullName evidence="1">Uncharacterized protein</fullName>
    </submittedName>
</protein>
<reference evidence="1" key="1">
    <citation type="journal article" date="2020" name="Fungal Divers.">
        <title>Resolving the Mortierellaceae phylogeny through synthesis of multi-gene phylogenetics and phylogenomics.</title>
        <authorList>
            <person name="Vandepol N."/>
            <person name="Liber J."/>
            <person name="Desiro A."/>
            <person name="Na H."/>
            <person name="Kennedy M."/>
            <person name="Barry K."/>
            <person name="Grigoriev I.V."/>
            <person name="Miller A.N."/>
            <person name="O'Donnell K."/>
            <person name="Stajich J.E."/>
            <person name="Bonito G."/>
        </authorList>
    </citation>
    <scope>NUCLEOTIDE SEQUENCE</scope>
    <source>
        <strain evidence="1">MES-2147</strain>
    </source>
</reference>
<organism evidence="1 2">
    <name type="scientific">Modicella reniformis</name>
    <dbReference type="NCBI Taxonomy" id="1440133"/>
    <lineage>
        <taxon>Eukaryota</taxon>
        <taxon>Fungi</taxon>
        <taxon>Fungi incertae sedis</taxon>
        <taxon>Mucoromycota</taxon>
        <taxon>Mortierellomycotina</taxon>
        <taxon>Mortierellomycetes</taxon>
        <taxon>Mortierellales</taxon>
        <taxon>Mortierellaceae</taxon>
        <taxon>Modicella</taxon>
    </lineage>
</organism>
<feature type="non-terminal residue" evidence="1">
    <location>
        <position position="1"/>
    </location>
</feature>
<name>A0A9P6IMC1_9FUNG</name>
<dbReference type="EMBL" id="JAAAHW010009634">
    <property type="protein sequence ID" value="KAF9938025.1"/>
    <property type="molecule type" value="Genomic_DNA"/>
</dbReference>
<accession>A0A9P6IMC1</accession>